<keyword evidence="4" id="KW-1185">Reference proteome</keyword>
<dbReference type="OrthoDB" id="7376775at2759"/>
<feature type="compositionally biased region" description="Basic and acidic residues" evidence="1">
    <location>
        <begin position="78"/>
        <end position="92"/>
    </location>
</feature>
<dbReference type="Proteomes" id="UP000791440">
    <property type="component" value="Unassembled WGS sequence"/>
</dbReference>
<keyword evidence="2" id="KW-0732">Signal</keyword>
<proteinExistence type="predicted"/>
<reference evidence="3" key="1">
    <citation type="journal article" date="2016" name="Insect Biochem. Mol. Biol.">
        <title>Multifaceted biological insights from a draft genome sequence of the tobacco hornworm moth, Manduca sexta.</title>
        <authorList>
            <person name="Kanost M.R."/>
            <person name="Arrese E.L."/>
            <person name="Cao X."/>
            <person name="Chen Y.R."/>
            <person name="Chellapilla S."/>
            <person name="Goldsmith M.R."/>
            <person name="Grosse-Wilde E."/>
            <person name="Heckel D.G."/>
            <person name="Herndon N."/>
            <person name="Jiang H."/>
            <person name="Papanicolaou A."/>
            <person name="Qu J."/>
            <person name="Soulages J.L."/>
            <person name="Vogel H."/>
            <person name="Walters J."/>
            <person name="Waterhouse R.M."/>
            <person name="Ahn S.J."/>
            <person name="Almeida F.C."/>
            <person name="An C."/>
            <person name="Aqrawi P."/>
            <person name="Bretschneider A."/>
            <person name="Bryant W.B."/>
            <person name="Bucks S."/>
            <person name="Chao H."/>
            <person name="Chevignon G."/>
            <person name="Christen J.M."/>
            <person name="Clarke D.F."/>
            <person name="Dittmer N.T."/>
            <person name="Ferguson L.C.F."/>
            <person name="Garavelou S."/>
            <person name="Gordon K.H.J."/>
            <person name="Gunaratna R.T."/>
            <person name="Han Y."/>
            <person name="Hauser F."/>
            <person name="He Y."/>
            <person name="Heidel-Fischer H."/>
            <person name="Hirsh A."/>
            <person name="Hu Y."/>
            <person name="Jiang H."/>
            <person name="Kalra D."/>
            <person name="Klinner C."/>
            <person name="Konig C."/>
            <person name="Kovar C."/>
            <person name="Kroll A.R."/>
            <person name="Kuwar S.S."/>
            <person name="Lee S.L."/>
            <person name="Lehman R."/>
            <person name="Li K."/>
            <person name="Li Z."/>
            <person name="Liang H."/>
            <person name="Lovelace S."/>
            <person name="Lu Z."/>
            <person name="Mansfield J.H."/>
            <person name="McCulloch K.J."/>
            <person name="Mathew T."/>
            <person name="Morton B."/>
            <person name="Muzny D.M."/>
            <person name="Neunemann D."/>
            <person name="Ongeri F."/>
            <person name="Pauchet Y."/>
            <person name="Pu L.L."/>
            <person name="Pyrousis I."/>
            <person name="Rao X.J."/>
            <person name="Redding A."/>
            <person name="Roesel C."/>
            <person name="Sanchez-Gracia A."/>
            <person name="Schaack S."/>
            <person name="Shukla A."/>
            <person name="Tetreau G."/>
            <person name="Wang Y."/>
            <person name="Xiong G.H."/>
            <person name="Traut W."/>
            <person name="Walsh T.K."/>
            <person name="Worley K.C."/>
            <person name="Wu D."/>
            <person name="Wu W."/>
            <person name="Wu Y.Q."/>
            <person name="Zhang X."/>
            <person name="Zou Z."/>
            <person name="Zucker H."/>
            <person name="Briscoe A.D."/>
            <person name="Burmester T."/>
            <person name="Clem R.J."/>
            <person name="Feyereisen R."/>
            <person name="Grimmelikhuijzen C.J.P."/>
            <person name="Hamodrakas S.J."/>
            <person name="Hansson B.S."/>
            <person name="Huguet E."/>
            <person name="Jermiin L.S."/>
            <person name="Lan Q."/>
            <person name="Lehman H.K."/>
            <person name="Lorenzen M."/>
            <person name="Merzendorfer H."/>
            <person name="Michalopoulos I."/>
            <person name="Morton D.B."/>
            <person name="Muthukrishnan S."/>
            <person name="Oakeshott J.G."/>
            <person name="Palmer W."/>
            <person name="Park Y."/>
            <person name="Passarelli A.L."/>
            <person name="Rozas J."/>
            <person name="Schwartz L.M."/>
            <person name="Smith W."/>
            <person name="Southgate A."/>
            <person name="Vilcinskas A."/>
            <person name="Vogt R."/>
            <person name="Wang P."/>
            <person name="Werren J."/>
            <person name="Yu X.Q."/>
            <person name="Zhou J.J."/>
            <person name="Brown S.J."/>
            <person name="Scherer S.E."/>
            <person name="Richards S."/>
            <person name="Blissard G.W."/>
        </authorList>
    </citation>
    <scope>NUCLEOTIDE SEQUENCE</scope>
</reference>
<evidence type="ECO:0000313" key="3">
    <source>
        <dbReference type="EMBL" id="KAG6444092.1"/>
    </source>
</evidence>
<dbReference type="EMBL" id="JH668308">
    <property type="protein sequence ID" value="KAG6444093.1"/>
    <property type="molecule type" value="Genomic_DNA"/>
</dbReference>
<organism evidence="3 4">
    <name type="scientific">Manduca sexta</name>
    <name type="common">Tobacco hawkmoth</name>
    <name type="synonym">Tobacco hornworm</name>
    <dbReference type="NCBI Taxonomy" id="7130"/>
    <lineage>
        <taxon>Eukaryota</taxon>
        <taxon>Metazoa</taxon>
        <taxon>Ecdysozoa</taxon>
        <taxon>Arthropoda</taxon>
        <taxon>Hexapoda</taxon>
        <taxon>Insecta</taxon>
        <taxon>Pterygota</taxon>
        <taxon>Neoptera</taxon>
        <taxon>Endopterygota</taxon>
        <taxon>Lepidoptera</taxon>
        <taxon>Glossata</taxon>
        <taxon>Ditrysia</taxon>
        <taxon>Bombycoidea</taxon>
        <taxon>Sphingidae</taxon>
        <taxon>Sphinginae</taxon>
        <taxon>Sphingini</taxon>
        <taxon>Manduca</taxon>
    </lineage>
</organism>
<sequence>MFSIKTIVIIIAVNIVKAERENKHTDSEEKIEPHILPAANIRQLNDNQDEQINEDRNSYLEEKNTDDEERSANANGDNRNDKDENIDSTKSDMMTHHVILDTKGRSATEDAMQEDFKSPVRDVRRFEDPRLGIIQNTNHQPCSAGNKVCRSITDPSRSGFLNSYFPTMSRPGLLQPLYTVQHPLLQTNPELPTPFLNSPIIEKENLPFVNINSYPYQTPLTRMVETDYQAGSGLDVLKKLVEATNSALTPNEPVAYLENYPMNLPGRFRRSAEIKINPLVTIVLPKGQQLDKIPRMINWGKIYNFCC</sequence>
<comment type="caution">
    <text evidence="3">The sequence shown here is derived from an EMBL/GenBank/DDBJ whole genome shotgun (WGS) entry which is preliminary data.</text>
</comment>
<evidence type="ECO:0000313" key="4">
    <source>
        <dbReference type="Proteomes" id="UP000791440"/>
    </source>
</evidence>
<dbReference type="AlphaFoldDB" id="A0A921YT08"/>
<evidence type="ECO:0000256" key="2">
    <source>
        <dbReference type="SAM" id="SignalP"/>
    </source>
</evidence>
<accession>A0A921YT08</accession>
<feature type="chain" id="PRO_5038276405" evidence="2">
    <location>
        <begin position="19"/>
        <end position="307"/>
    </location>
</feature>
<feature type="region of interest" description="Disordered" evidence="1">
    <location>
        <begin position="21"/>
        <end position="46"/>
    </location>
</feature>
<evidence type="ECO:0000256" key="1">
    <source>
        <dbReference type="SAM" id="MobiDB-lite"/>
    </source>
</evidence>
<gene>
    <name evidence="3" type="ORF">O3G_MSEX003227</name>
</gene>
<dbReference type="EMBL" id="JH668308">
    <property type="protein sequence ID" value="KAG6444092.1"/>
    <property type="molecule type" value="Genomic_DNA"/>
</dbReference>
<feature type="signal peptide" evidence="2">
    <location>
        <begin position="1"/>
        <end position="18"/>
    </location>
</feature>
<protein>
    <submittedName>
        <fullName evidence="3">Uncharacterized protein</fullName>
    </submittedName>
</protein>
<name>A0A921YT08_MANSE</name>
<feature type="compositionally biased region" description="Basic and acidic residues" evidence="1">
    <location>
        <begin position="21"/>
        <end position="33"/>
    </location>
</feature>
<reference evidence="3" key="2">
    <citation type="submission" date="2020-12" db="EMBL/GenBank/DDBJ databases">
        <authorList>
            <person name="Kanost M."/>
        </authorList>
    </citation>
    <scope>NUCLEOTIDE SEQUENCE</scope>
</reference>
<feature type="region of interest" description="Disordered" evidence="1">
    <location>
        <begin position="59"/>
        <end position="92"/>
    </location>
</feature>